<dbReference type="InterPro" id="IPR015813">
    <property type="entry name" value="Pyrv/PenolPyrv_kinase-like_dom"/>
</dbReference>
<dbReference type="AlphaFoldDB" id="A0A2A9G2U7"/>
<reference evidence="5 6" key="1">
    <citation type="submission" date="2017-10" db="EMBL/GenBank/DDBJ databases">
        <title>Sequencing the genomes of 1000 actinobacteria strains.</title>
        <authorList>
            <person name="Klenk H.-P."/>
        </authorList>
    </citation>
    <scope>NUCLEOTIDE SEQUENCE [LARGE SCALE GENOMIC DNA]</scope>
    <source>
        <strain evidence="5 6">DSM 46092</strain>
    </source>
</reference>
<name>A0A2A9G2U7_9PSEU</name>
<dbReference type="GO" id="GO:0046872">
    <property type="term" value="F:metal ion binding"/>
    <property type="evidence" value="ECO:0007669"/>
    <property type="project" value="UniProtKB-KW"/>
</dbReference>
<dbReference type="GO" id="GO:0005737">
    <property type="term" value="C:cytoplasm"/>
    <property type="evidence" value="ECO:0007669"/>
    <property type="project" value="TreeGrafter"/>
</dbReference>
<organism evidence="5 6">
    <name type="scientific">Amycolatopsis sulphurea</name>
    <dbReference type="NCBI Taxonomy" id="76022"/>
    <lineage>
        <taxon>Bacteria</taxon>
        <taxon>Bacillati</taxon>
        <taxon>Actinomycetota</taxon>
        <taxon>Actinomycetes</taxon>
        <taxon>Pseudonocardiales</taxon>
        <taxon>Pseudonocardiaceae</taxon>
        <taxon>Amycolatopsis</taxon>
    </lineage>
</organism>
<comment type="caution">
    <text evidence="5">The sequence shown here is derived from an EMBL/GenBank/DDBJ whole genome shotgun (WGS) entry which is preliminary data.</text>
</comment>
<evidence type="ECO:0000256" key="1">
    <source>
        <dbReference type="ARBA" id="ARBA00005568"/>
    </source>
</evidence>
<evidence type="ECO:0000313" key="6">
    <source>
        <dbReference type="Proteomes" id="UP000243542"/>
    </source>
</evidence>
<dbReference type="Proteomes" id="UP000243542">
    <property type="component" value="Unassembled WGS sequence"/>
</dbReference>
<dbReference type="InterPro" id="IPR040442">
    <property type="entry name" value="Pyrv_kinase-like_dom_sf"/>
</dbReference>
<gene>
    <name evidence="5" type="ORF">ATK36_0822</name>
</gene>
<dbReference type="PANTHER" id="PTHR30502:SF0">
    <property type="entry name" value="PHOSPHOENOLPYRUVATE CARBOXYLASE FAMILY PROTEIN"/>
    <property type="match status" value="1"/>
</dbReference>
<dbReference type="InterPro" id="IPR050251">
    <property type="entry name" value="HpcH-HpaI_aldolase"/>
</dbReference>
<accession>A0A2A9G2U7</accession>
<keyword evidence="6" id="KW-1185">Reference proteome</keyword>
<dbReference type="PANTHER" id="PTHR30502">
    <property type="entry name" value="2-KETO-3-DEOXY-L-RHAMNONATE ALDOLASE"/>
    <property type="match status" value="1"/>
</dbReference>
<evidence type="ECO:0000259" key="4">
    <source>
        <dbReference type="Pfam" id="PF03328"/>
    </source>
</evidence>
<dbReference type="SUPFAM" id="SSF51621">
    <property type="entry name" value="Phosphoenolpyruvate/pyruvate domain"/>
    <property type="match status" value="1"/>
</dbReference>
<keyword evidence="2" id="KW-0479">Metal-binding</keyword>
<keyword evidence="3" id="KW-0456">Lyase</keyword>
<evidence type="ECO:0000256" key="2">
    <source>
        <dbReference type="ARBA" id="ARBA00022723"/>
    </source>
</evidence>
<comment type="similarity">
    <text evidence="1">Belongs to the HpcH/HpaI aldolase family.</text>
</comment>
<dbReference type="InterPro" id="IPR005000">
    <property type="entry name" value="Aldolase/citrate-lyase_domain"/>
</dbReference>
<proteinExistence type="inferred from homology"/>
<feature type="domain" description="HpcH/HpaI aldolase/citrate lyase" evidence="4">
    <location>
        <begin position="18"/>
        <end position="237"/>
    </location>
</feature>
<dbReference type="Pfam" id="PF03328">
    <property type="entry name" value="HpcH_HpaI"/>
    <property type="match status" value="1"/>
</dbReference>
<protein>
    <submittedName>
        <fullName evidence="5">4-hydroxy-2-oxoheptanedioate aldolase</fullName>
    </submittedName>
</protein>
<evidence type="ECO:0000256" key="3">
    <source>
        <dbReference type="ARBA" id="ARBA00023239"/>
    </source>
</evidence>
<sequence>MLRVNKVRAKLAAGERVYGLFSVIPEPVLVEMIGCAGYDFVVLDSEHTLVDPQQLENLIRAAEAVDLTPFVRVPVAAPGAILRALDAGAMGVVIPHVRSRSDVDEAIRAARYHPEGLRSLGGGRAPGFGAIDGTGYLARANAEIMVIPLIEDAEGVAAIDDIVAGGGVDLVMPGPADLSQSYGVPWQVRHPLVQEALKRLHTACAGHGVPYCPITRNRDSHRRWLEAGVTAFVLGEERDLAATAFRQHLATVSPRGL</sequence>
<dbReference type="EMBL" id="PDJK01000001">
    <property type="protein sequence ID" value="PFG57256.1"/>
    <property type="molecule type" value="Genomic_DNA"/>
</dbReference>
<dbReference type="GO" id="GO:0016832">
    <property type="term" value="F:aldehyde-lyase activity"/>
    <property type="evidence" value="ECO:0007669"/>
    <property type="project" value="TreeGrafter"/>
</dbReference>
<evidence type="ECO:0000313" key="5">
    <source>
        <dbReference type="EMBL" id="PFG57256.1"/>
    </source>
</evidence>
<dbReference type="Gene3D" id="3.20.20.60">
    <property type="entry name" value="Phosphoenolpyruvate-binding domains"/>
    <property type="match status" value="1"/>
</dbReference>